<dbReference type="GO" id="GO:0016705">
    <property type="term" value="F:oxidoreductase activity, acting on paired donors, with incorporation or reduction of molecular oxygen"/>
    <property type="evidence" value="ECO:0007669"/>
    <property type="project" value="InterPro"/>
</dbReference>
<keyword evidence="6" id="KW-0503">Monooxygenase</keyword>
<name>A0A2K3LPM3_TRIPR</name>
<dbReference type="PANTHER" id="PTHR47950">
    <property type="entry name" value="CYTOCHROME P450, FAMILY 76, SUBFAMILY C, POLYPEPTIDE 5-RELATED"/>
    <property type="match status" value="1"/>
</dbReference>
<comment type="similarity">
    <text evidence="1">Belongs to the cytochrome P450 family.</text>
</comment>
<dbReference type="Proteomes" id="UP000236291">
    <property type="component" value="Unassembled WGS sequence"/>
</dbReference>
<dbReference type="InterPro" id="IPR036396">
    <property type="entry name" value="Cyt_P450_sf"/>
</dbReference>
<keyword evidence="3" id="KW-0479">Metal-binding</keyword>
<dbReference type="PANTHER" id="PTHR47950:SF4">
    <property type="entry name" value="GERANIOL 8-HYDROXYLASE-LIKE"/>
    <property type="match status" value="1"/>
</dbReference>
<reference evidence="7 8" key="2">
    <citation type="journal article" date="2017" name="Front. Plant Sci.">
        <title>Gene Classification and Mining of Molecular Markers Useful in Red Clover (Trifolium pratense) Breeding.</title>
        <authorList>
            <person name="Istvanek J."/>
            <person name="Dluhosova J."/>
            <person name="Dluhos P."/>
            <person name="Patkova L."/>
            <person name="Nedelnik J."/>
            <person name="Repkova J."/>
        </authorList>
    </citation>
    <scope>NUCLEOTIDE SEQUENCE [LARGE SCALE GENOMIC DNA]</scope>
    <source>
        <strain evidence="8">cv. Tatra</strain>
        <tissue evidence="7">Young leaves</tissue>
    </source>
</reference>
<evidence type="ECO:0000256" key="2">
    <source>
        <dbReference type="ARBA" id="ARBA00022617"/>
    </source>
</evidence>
<dbReference type="GO" id="GO:0020037">
    <property type="term" value="F:heme binding"/>
    <property type="evidence" value="ECO:0007669"/>
    <property type="project" value="InterPro"/>
</dbReference>
<feature type="non-terminal residue" evidence="7">
    <location>
        <position position="168"/>
    </location>
</feature>
<dbReference type="GO" id="GO:0004497">
    <property type="term" value="F:monooxygenase activity"/>
    <property type="evidence" value="ECO:0007669"/>
    <property type="project" value="UniProtKB-KW"/>
</dbReference>
<dbReference type="SUPFAM" id="SSF48264">
    <property type="entry name" value="Cytochrome P450"/>
    <property type="match status" value="1"/>
</dbReference>
<keyword evidence="2" id="KW-0349">Heme</keyword>
<keyword evidence="5" id="KW-0408">Iron</keyword>
<proteinExistence type="inferred from homology"/>
<comment type="caution">
    <text evidence="7">The sequence shown here is derived from an EMBL/GenBank/DDBJ whole genome shotgun (WGS) entry which is preliminary data.</text>
</comment>
<evidence type="ECO:0000256" key="4">
    <source>
        <dbReference type="ARBA" id="ARBA00023002"/>
    </source>
</evidence>
<evidence type="ECO:0000256" key="3">
    <source>
        <dbReference type="ARBA" id="ARBA00022723"/>
    </source>
</evidence>
<evidence type="ECO:0000313" key="8">
    <source>
        <dbReference type="Proteomes" id="UP000236291"/>
    </source>
</evidence>
<sequence length="168" mass="19028">MAKEILQTHDHFLSNRVIPNAVQVHDQSSLINEAVEIGNMAFKTAINLLSNTIFSLDLVESAGTVGDFKELVVNIMEECGKPNIADLFPSLKMFDPQGIKGRTYAYAGKIIDIFQRLIDHRLKLREVQGFDTNNDMLNTFLNIDQANNQDMNKNKIQHLSLVFSYPFL</sequence>
<dbReference type="STRING" id="57577.A0A2K3LPM3"/>
<dbReference type="Gene3D" id="1.10.630.10">
    <property type="entry name" value="Cytochrome P450"/>
    <property type="match status" value="1"/>
</dbReference>
<evidence type="ECO:0000313" key="7">
    <source>
        <dbReference type="EMBL" id="PNX80491.1"/>
    </source>
</evidence>
<organism evidence="7 8">
    <name type="scientific">Trifolium pratense</name>
    <name type="common">Red clover</name>
    <dbReference type="NCBI Taxonomy" id="57577"/>
    <lineage>
        <taxon>Eukaryota</taxon>
        <taxon>Viridiplantae</taxon>
        <taxon>Streptophyta</taxon>
        <taxon>Embryophyta</taxon>
        <taxon>Tracheophyta</taxon>
        <taxon>Spermatophyta</taxon>
        <taxon>Magnoliopsida</taxon>
        <taxon>eudicotyledons</taxon>
        <taxon>Gunneridae</taxon>
        <taxon>Pentapetalae</taxon>
        <taxon>rosids</taxon>
        <taxon>fabids</taxon>
        <taxon>Fabales</taxon>
        <taxon>Fabaceae</taxon>
        <taxon>Papilionoideae</taxon>
        <taxon>50 kb inversion clade</taxon>
        <taxon>NPAAA clade</taxon>
        <taxon>Hologalegina</taxon>
        <taxon>IRL clade</taxon>
        <taxon>Trifolieae</taxon>
        <taxon>Trifolium</taxon>
    </lineage>
</organism>
<dbReference type="GO" id="GO:0005506">
    <property type="term" value="F:iron ion binding"/>
    <property type="evidence" value="ECO:0007669"/>
    <property type="project" value="InterPro"/>
</dbReference>
<keyword evidence="4" id="KW-0560">Oxidoreductase</keyword>
<gene>
    <name evidence="7" type="ORF">L195_g036492</name>
</gene>
<reference evidence="7 8" key="1">
    <citation type="journal article" date="2014" name="Am. J. Bot.">
        <title>Genome assembly and annotation for red clover (Trifolium pratense; Fabaceae).</title>
        <authorList>
            <person name="Istvanek J."/>
            <person name="Jaros M."/>
            <person name="Krenek A."/>
            <person name="Repkova J."/>
        </authorList>
    </citation>
    <scope>NUCLEOTIDE SEQUENCE [LARGE SCALE GENOMIC DNA]</scope>
    <source>
        <strain evidence="8">cv. Tatra</strain>
        <tissue evidence="7">Young leaves</tissue>
    </source>
</reference>
<evidence type="ECO:0000256" key="6">
    <source>
        <dbReference type="ARBA" id="ARBA00023033"/>
    </source>
</evidence>
<dbReference type="EMBL" id="ASHM01038048">
    <property type="protein sequence ID" value="PNX80491.1"/>
    <property type="molecule type" value="Genomic_DNA"/>
</dbReference>
<evidence type="ECO:0000256" key="5">
    <source>
        <dbReference type="ARBA" id="ARBA00023004"/>
    </source>
</evidence>
<accession>A0A2K3LPM3</accession>
<dbReference type="AlphaFoldDB" id="A0A2K3LPM3"/>
<evidence type="ECO:0000256" key="1">
    <source>
        <dbReference type="ARBA" id="ARBA00010617"/>
    </source>
</evidence>
<protein>
    <submittedName>
        <fullName evidence="7">Geraniol 8-hydroxylase-like</fullName>
    </submittedName>
</protein>